<dbReference type="OrthoDB" id="117139at2759"/>
<proteinExistence type="inferred from homology"/>
<evidence type="ECO:0000313" key="6">
    <source>
        <dbReference type="EMBL" id="POM61520.1"/>
    </source>
</evidence>
<evidence type="ECO:0000256" key="5">
    <source>
        <dbReference type="RuleBase" id="RU367124"/>
    </source>
</evidence>
<comment type="domain">
    <text evidence="5">The RxLR-dEER motif acts to carry the protein into the host cell cytoplasm through binding to cell surface phosphatidylinositol-3-phosphate.</text>
</comment>
<evidence type="ECO:0000313" key="7">
    <source>
        <dbReference type="Proteomes" id="UP000237271"/>
    </source>
</evidence>
<dbReference type="AlphaFoldDB" id="A0A2P4X7J0"/>
<protein>
    <recommendedName>
        <fullName evidence="5">RxLR effector protein</fullName>
    </recommendedName>
</protein>
<comment type="function">
    <text evidence="5">Effector that suppresses plant defense responses during pathogen infection.</text>
</comment>
<evidence type="ECO:0000256" key="1">
    <source>
        <dbReference type="ARBA" id="ARBA00004613"/>
    </source>
</evidence>
<keyword evidence="4 5" id="KW-0732">Signal</keyword>
<comment type="similarity">
    <text evidence="2 5">Belongs to the RxLR effector family.</text>
</comment>
<keyword evidence="3 5" id="KW-0964">Secreted</keyword>
<gene>
    <name evidence="6" type="ORF">PHPALM_29448</name>
</gene>
<sequence length="122" mass="13837">MRVTFVVLTAMTAIITNAATKGEPTSISTTALTGEVHMIDTVVDDGEVKRLLRNNRVSEDGDEERLSRQSLNNLLDGNTAHKFALWKSKEYDAIKIYDKLDVSTHSDRLWIYNAYVNYLKQD</sequence>
<feature type="chain" id="PRO_5045010656" description="RxLR effector protein" evidence="5">
    <location>
        <begin position="19"/>
        <end position="122"/>
    </location>
</feature>
<feature type="signal peptide" evidence="5">
    <location>
        <begin position="1"/>
        <end position="18"/>
    </location>
</feature>
<name>A0A2P4X7J0_9STRA</name>
<dbReference type="EMBL" id="NCKW01015940">
    <property type="protein sequence ID" value="POM61520.1"/>
    <property type="molecule type" value="Genomic_DNA"/>
</dbReference>
<evidence type="ECO:0000256" key="3">
    <source>
        <dbReference type="ARBA" id="ARBA00022525"/>
    </source>
</evidence>
<organism evidence="6 7">
    <name type="scientific">Phytophthora palmivora</name>
    <dbReference type="NCBI Taxonomy" id="4796"/>
    <lineage>
        <taxon>Eukaryota</taxon>
        <taxon>Sar</taxon>
        <taxon>Stramenopiles</taxon>
        <taxon>Oomycota</taxon>
        <taxon>Peronosporomycetes</taxon>
        <taxon>Peronosporales</taxon>
        <taxon>Peronosporaceae</taxon>
        <taxon>Phytophthora</taxon>
    </lineage>
</organism>
<reference evidence="6 7" key="1">
    <citation type="journal article" date="2017" name="Genome Biol. Evol.">
        <title>Phytophthora megakarya and P. palmivora, closely related causal agents of cacao black pod rot, underwent increases in genome sizes and gene numbers by different mechanisms.</title>
        <authorList>
            <person name="Ali S.S."/>
            <person name="Shao J."/>
            <person name="Lary D.J."/>
            <person name="Kronmiller B."/>
            <person name="Shen D."/>
            <person name="Strem M.D."/>
            <person name="Amoako-Attah I."/>
            <person name="Akrofi A.Y."/>
            <person name="Begoude B.A."/>
            <person name="Ten Hoopen G.M."/>
            <person name="Coulibaly K."/>
            <person name="Kebe B.I."/>
            <person name="Melnick R.L."/>
            <person name="Guiltinan M.J."/>
            <person name="Tyler B.M."/>
            <person name="Meinhardt L.W."/>
            <person name="Bailey B.A."/>
        </authorList>
    </citation>
    <scope>NUCLEOTIDE SEQUENCE [LARGE SCALE GENOMIC DNA]</scope>
    <source>
        <strain evidence="7">sbr112.9</strain>
    </source>
</reference>
<accession>A0A2P4X7J0</accession>
<dbReference type="InterPro" id="IPR031825">
    <property type="entry name" value="RXLR"/>
</dbReference>
<comment type="subcellular location">
    <subcellularLocation>
        <location evidence="1 5">Secreted</location>
    </subcellularLocation>
</comment>
<evidence type="ECO:0000256" key="2">
    <source>
        <dbReference type="ARBA" id="ARBA00010400"/>
    </source>
</evidence>
<evidence type="ECO:0000256" key="4">
    <source>
        <dbReference type="ARBA" id="ARBA00022729"/>
    </source>
</evidence>
<comment type="caution">
    <text evidence="6">The sequence shown here is derived from an EMBL/GenBank/DDBJ whole genome shotgun (WGS) entry which is preliminary data.</text>
</comment>
<keyword evidence="7" id="KW-1185">Reference proteome</keyword>
<dbReference type="Pfam" id="PF16810">
    <property type="entry name" value="RXLR"/>
    <property type="match status" value="1"/>
</dbReference>
<dbReference type="Proteomes" id="UP000237271">
    <property type="component" value="Unassembled WGS sequence"/>
</dbReference>